<evidence type="ECO:0000256" key="2">
    <source>
        <dbReference type="ARBA" id="ARBA00004496"/>
    </source>
</evidence>
<dbReference type="Gene3D" id="3.90.950.10">
    <property type="match status" value="1"/>
</dbReference>
<dbReference type="InterPro" id="IPR029001">
    <property type="entry name" value="ITPase-like_fam"/>
</dbReference>
<sequence length="191" mass="21056">MSKIILASASPRRGELLNRLGFDFTIVPSKIDEDRFQGLAPAEMVEKLAANKARKVASLVEDTVVIAADTVVVLDDEVLGKPADEKEACAMLNRLQGEKHAVYTGIALYRTDDDKLLLDHDRTDVYMSSMTEQEILSYVKTGEPMDKAGSYGIQGLGSIFVERIDGSYFTVMGLPVHKLALMLKEFDITVI</sequence>
<dbReference type="CDD" id="cd00555">
    <property type="entry name" value="Maf"/>
    <property type="match status" value="1"/>
</dbReference>
<dbReference type="FunFam" id="3.90.950.10:FF:000005">
    <property type="entry name" value="7-methyl-GTP pyrophosphatase"/>
    <property type="match status" value="1"/>
</dbReference>
<protein>
    <recommendedName>
        <fullName evidence="6">dTTP/UTP pyrophosphatase</fullName>
        <shortName evidence="6">dTTPase/UTPase</shortName>
        <ecNumber evidence="6">3.6.1.9</ecNumber>
    </recommendedName>
    <alternativeName>
        <fullName evidence="6">Nucleoside triphosphate pyrophosphatase</fullName>
    </alternativeName>
    <alternativeName>
        <fullName evidence="6">Nucleotide pyrophosphatase</fullName>
        <shortName evidence="6">Nucleotide PPase</shortName>
    </alternativeName>
</protein>
<gene>
    <name evidence="7" type="ORF">GM661_04295</name>
</gene>
<organism evidence="7 8">
    <name type="scientific">Iocasia fonsfrigidae</name>
    <dbReference type="NCBI Taxonomy" id="2682810"/>
    <lineage>
        <taxon>Bacteria</taxon>
        <taxon>Bacillati</taxon>
        <taxon>Bacillota</taxon>
        <taxon>Clostridia</taxon>
        <taxon>Halanaerobiales</taxon>
        <taxon>Halanaerobiaceae</taxon>
        <taxon>Iocasia</taxon>
    </lineage>
</organism>
<dbReference type="SUPFAM" id="SSF52972">
    <property type="entry name" value="ITPase-like"/>
    <property type="match status" value="1"/>
</dbReference>
<evidence type="ECO:0000313" key="7">
    <source>
        <dbReference type="EMBL" id="QTL97254.1"/>
    </source>
</evidence>
<keyword evidence="8" id="KW-1185">Reference proteome</keyword>
<comment type="caution">
    <text evidence="6">Lacks conserved residue(s) required for the propagation of feature annotation.</text>
</comment>
<keyword evidence="5 6" id="KW-0546">Nucleotide metabolism</keyword>
<dbReference type="PANTHER" id="PTHR43213">
    <property type="entry name" value="BIFUNCTIONAL DTTP/UTP PYROPHOSPHATASE/METHYLTRANSFERASE PROTEIN-RELATED"/>
    <property type="match status" value="1"/>
</dbReference>
<keyword evidence="3 6" id="KW-0963">Cytoplasm</keyword>
<evidence type="ECO:0000256" key="4">
    <source>
        <dbReference type="ARBA" id="ARBA00022801"/>
    </source>
</evidence>
<dbReference type="AlphaFoldDB" id="A0A8A7KGH1"/>
<keyword evidence="4 6" id="KW-0378">Hydrolase</keyword>
<feature type="site" description="Important for substrate specificity" evidence="6">
    <location>
        <position position="70"/>
    </location>
</feature>
<dbReference type="NCBIfam" id="TIGR00172">
    <property type="entry name" value="maf"/>
    <property type="match status" value="1"/>
</dbReference>
<dbReference type="Proteomes" id="UP000665020">
    <property type="component" value="Chromosome"/>
</dbReference>
<dbReference type="GO" id="GO:0009117">
    <property type="term" value="P:nucleotide metabolic process"/>
    <property type="evidence" value="ECO:0007669"/>
    <property type="project" value="UniProtKB-KW"/>
</dbReference>
<comment type="function">
    <text evidence="6">Nucleoside triphosphate pyrophosphatase that hydrolyzes dTTP and UTP. May have a dual role in cell division arrest and in preventing the incorporation of modified nucleotides into cellular nucleic acids.</text>
</comment>
<evidence type="ECO:0000256" key="1">
    <source>
        <dbReference type="ARBA" id="ARBA00001968"/>
    </source>
</evidence>
<dbReference type="GO" id="GO:0047429">
    <property type="term" value="F:nucleoside triphosphate diphosphatase activity"/>
    <property type="evidence" value="ECO:0007669"/>
    <property type="project" value="UniProtKB-EC"/>
</dbReference>
<feature type="active site" description="Proton acceptor" evidence="6">
    <location>
        <position position="69"/>
    </location>
</feature>
<comment type="catalytic activity">
    <reaction evidence="6">
        <text>dTTP + H2O = dTMP + diphosphate + H(+)</text>
        <dbReference type="Rhea" id="RHEA:28534"/>
        <dbReference type="ChEBI" id="CHEBI:15377"/>
        <dbReference type="ChEBI" id="CHEBI:15378"/>
        <dbReference type="ChEBI" id="CHEBI:33019"/>
        <dbReference type="ChEBI" id="CHEBI:37568"/>
        <dbReference type="ChEBI" id="CHEBI:63528"/>
        <dbReference type="EC" id="3.6.1.9"/>
    </reaction>
</comment>
<reference evidence="7" key="1">
    <citation type="submission" date="2019-12" db="EMBL/GenBank/DDBJ databases">
        <authorList>
            <person name="zhang j."/>
            <person name="sun C.M."/>
        </authorList>
    </citation>
    <scope>NUCLEOTIDE SEQUENCE</scope>
    <source>
        <strain evidence="7">NS-1</strain>
    </source>
</reference>
<dbReference type="HAMAP" id="MF_00528">
    <property type="entry name" value="Maf"/>
    <property type="match status" value="1"/>
</dbReference>
<dbReference type="KEGG" id="ifn:GM661_04295"/>
<accession>A0A8A7KGH1</accession>
<dbReference type="InterPro" id="IPR003697">
    <property type="entry name" value="Maf-like"/>
</dbReference>
<evidence type="ECO:0000313" key="8">
    <source>
        <dbReference type="Proteomes" id="UP000665020"/>
    </source>
</evidence>
<dbReference type="GO" id="GO:0005737">
    <property type="term" value="C:cytoplasm"/>
    <property type="evidence" value="ECO:0007669"/>
    <property type="project" value="UniProtKB-SubCell"/>
</dbReference>
<dbReference type="Pfam" id="PF02545">
    <property type="entry name" value="Maf"/>
    <property type="match status" value="1"/>
</dbReference>
<dbReference type="PANTHER" id="PTHR43213:SF5">
    <property type="entry name" value="BIFUNCTIONAL DTTP_UTP PYROPHOSPHATASE_METHYLTRANSFERASE PROTEIN-RELATED"/>
    <property type="match status" value="1"/>
</dbReference>
<comment type="catalytic activity">
    <reaction evidence="6">
        <text>UTP + H2O = UMP + diphosphate + H(+)</text>
        <dbReference type="Rhea" id="RHEA:29395"/>
        <dbReference type="ChEBI" id="CHEBI:15377"/>
        <dbReference type="ChEBI" id="CHEBI:15378"/>
        <dbReference type="ChEBI" id="CHEBI:33019"/>
        <dbReference type="ChEBI" id="CHEBI:46398"/>
        <dbReference type="ChEBI" id="CHEBI:57865"/>
        <dbReference type="EC" id="3.6.1.9"/>
    </reaction>
</comment>
<dbReference type="PIRSF" id="PIRSF006305">
    <property type="entry name" value="Maf"/>
    <property type="match status" value="1"/>
</dbReference>
<dbReference type="EMBL" id="CP046640">
    <property type="protein sequence ID" value="QTL97254.1"/>
    <property type="molecule type" value="Genomic_DNA"/>
</dbReference>
<proteinExistence type="inferred from homology"/>
<dbReference type="RefSeq" id="WP_230868892.1">
    <property type="nucleotide sequence ID" value="NZ_CP046640.1"/>
</dbReference>
<comment type="cofactor">
    <cofactor evidence="1 6">
        <name>a divalent metal cation</name>
        <dbReference type="ChEBI" id="CHEBI:60240"/>
    </cofactor>
</comment>
<evidence type="ECO:0000256" key="5">
    <source>
        <dbReference type="ARBA" id="ARBA00023080"/>
    </source>
</evidence>
<comment type="similarity">
    <text evidence="6">Belongs to the Maf family. YhdE subfamily.</text>
</comment>
<evidence type="ECO:0000256" key="6">
    <source>
        <dbReference type="HAMAP-Rule" id="MF_00528"/>
    </source>
</evidence>
<feature type="site" description="Important for substrate specificity" evidence="6">
    <location>
        <position position="12"/>
    </location>
</feature>
<dbReference type="EC" id="3.6.1.9" evidence="6"/>
<evidence type="ECO:0000256" key="3">
    <source>
        <dbReference type="ARBA" id="ARBA00022490"/>
    </source>
</evidence>
<comment type="subcellular location">
    <subcellularLocation>
        <location evidence="2 6">Cytoplasm</location>
    </subcellularLocation>
</comment>
<feature type="site" description="Important for substrate specificity" evidence="6">
    <location>
        <position position="154"/>
    </location>
</feature>
<name>A0A8A7KGH1_9FIRM</name>